<keyword evidence="2" id="KW-0813">Transport</keyword>
<feature type="transmembrane region" description="Helical" evidence="9">
    <location>
        <begin position="376"/>
        <end position="397"/>
    </location>
</feature>
<comment type="subcellular location">
    <subcellularLocation>
        <location evidence="1">Membrane</location>
        <topology evidence="1">Multi-pass membrane protein</topology>
    </subcellularLocation>
</comment>
<accession>A0AAD7UAV3</accession>
<dbReference type="Proteomes" id="UP001230188">
    <property type="component" value="Unassembled WGS sequence"/>
</dbReference>
<dbReference type="InterPro" id="IPR043926">
    <property type="entry name" value="ABCG_dom"/>
</dbReference>
<feature type="transmembrane region" description="Helical" evidence="9">
    <location>
        <begin position="417"/>
        <end position="443"/>
    </location>
</feature>
<evidence type="ECO:0000313" key="11">
    <source>
        <dbReference type="EMBL" id="KAJ8600985.1"/>
    </source>
</evidence>
<evidence type="ECO:0000256" key="4">
    <source>
        <dbReference type="ARBA" id="ARBA00022741"/>
    </source>
</evidence>
<evidence type="ECO:0000256" key="7">
    <source>
        <dbReference type="ARBA" id="ARBA00023136"/>
    </source>
</evidence>
<feature type="transmembrane region" description="Helical" evidence="9">
    <location>
        <begin position="576"/>
        <end position="600"/>
    </location>
</feature>
<dbReference type="GO" id="GO:0016020">
    <property type="term" value="C:membrane"/>
    <property type="evidence" value="ECO:0007669"/>
    <property type="project" value="UniProtKB-SubCell"/>
</dbReference>
<feature type="transmembrane region" description="Helical" evidence="9">
    <location>
        <begin position="486"/>
        <end position="504"/>
    </location>
</feature>
<dbReference type="GO" id="GO:0005524">
    <property type="term" value="F:ATP binding"/>
    <property type="evidence" value="ECO:0007669"/>
    <property type="project" value="UniProtKB-KW"/>
</dbReference>
<comment type="caution">
    <text evidence="11">The sequence shown here is derived from an EMBL/GenBank/DDBJ whole genome shotgun (WGS) entry which is preliminary data.</text>
</comment>
<dbReference type="SMART" id="SM00382">
    <property type="entry name" value="AAA"/>
    <property type="match status" value="1"/>
</dbReference>
<evidence type="ECO:0000256" key="2">
    <source>
        <dbReference type="ARBA" id="ARBA00022448"/>
    </source>
</evidence>
<evidence type="ECO:0000256" key="1">
    <source>
        <dbReference type="ARBA" id="ARBA00004141"/>
    </source>
</evidence>
<dbReference type="InterPro" id="IPR027417">
    <property type="entry name" value="P-loop_NTPase"/>
</dbReference>
<dbReference type="InterPro" id="IPR050352">
    <property type="entry name" value="ABCG_transporters"/>
</dbReference>
<feature type="domain" description="ABC transporter" evidence="10">
    <location>
        <begin position="31"/>
        <end position="271"/>
    </location>
</feature>
<feature type="transmembrane region" description="Helical" evidence="9">
    <location>
        <begin position="511"/>
        <end position="532"/>
    </location>
</feature>
<dbReference type="Pfam" id="PF01061">
    <property type="entry name" value="ABC2_membrane"/>
    <property type="match status" value="1"/>
</dbReference>
<keyword evidence="7 9" id="KW-0472">Membrane</keyword>
<dbReference type="GO" id="GO:0140359">
    <property type="term" value="F:ABC-type transporter activity"/>
    <property type="evidence" value="ECO:0007669"/>
    <property type="project" value="InterPro"/>
</dbReference>
<dbReference type="Gene3D" id="3.40.50.300">
    <property type="entry name" value="P-loop containing nucleotide triphosphate hydrolases"/>
    <property type="match status" value="1"/>
</dbReference>
<dbReference type="InterPro" id="IPR003439">
    <property type="entry name" value="ABC_transporter-like_ATP-bd"/>
</dbReference>
<dbReference type="InterPro" id="IPR017871">
    <property type="entry name" value="ABC_transporter-like_CS"/>
</dbReference>
<sequence length="663" mass="72366">MVGSGPKVGAMTSKHADKYDELAQAPATLSVHWRKLSVSFGETRALAACSGDVENGEVVALMGSSGSGKTTLLNALSRRGPITKGMVWYSDGDRNLSWSKSLKKLVAYVEQDDHCSAHLTVRETLYYAARLRLPKASVAEKMRVVDEMIDLLRLSSAADTKVGSALSRGISGGERKRLMVGQEMLTKPKLLACDEPTSGLDSTIAAVVVEALRDLAAKQNVAIVASIHQPSSRIFLLFDRLVLLDREGVVYRGPTATATDAFAAFGLPCPPAFSAPDWLLEVVVNDKLGTDHRESIYYEDTPVPTKLIEYRAKSRDNYSVPATEQVRVLFARTWKEVWPSVFELNSIMLHLGNGILAGGMWFQLGYRERDIWPRLTLAFAIPITWVFYPLLSSLMVVPSNEVILKKELSTNSYKLGAWFIVTTTTLLTPMFVQSLIHVSLVFALSNLGNFVVWLAIYGTTTLALLCYQSIGLFFSAALPASRLTTAAMLYVTFCFLFTGLFVPLRDTPIPWAAALNPMFYVLGLSVFAVFGINGRKFRCGNDIEDEGTDFPTSCDEDGDGNIAAVEIFKEYGLDRLSPGICVGAILAFLITSRVAAFIILKRRMNAHLLQQSELTDASSSQRAAGGGGLLPDDDDDDVVDIEIGATTSSREGVSADEDEKDVT</sequence>
<evidence type="ECO:0000256" key="5">
    <source>
        <dbReference type="ARBA" id="ARBA00022840"/>
    </source>
</evidence>
<gene>
    <name evidence="11" type="ORF">CTAYLR_006336</name>
</gene>
<keyword evidence="6 9" id="KW-1133">Transmembrane helix</keyword>
<dbReference type="PROSITE" id="PS00211">
    <property type="entry name" value="ABC_TRANSPORTER_1"/>
    <property type="match status" value="1"/>
</dbReference>
<keyword evidence="5" id="KW-0067">ATP-binding</keyword>
<feature type="compositionally biased region" description="Acidic residues" evidence="8">
    <location>
        <begin position="654"/>
        <end position="663"/>
    </location>
</feature>
<evidence type="ECO:0000256" key="3">
    <source>
        <dbReference type="ARBA" id="ARBA00022692"/>
    </source>
</evidence>
<dbReference type="Pfam" id="PF00005">
    <property type="entry name" value="ABC_tran"/>
    <property type="match status" value="1"/>
</dbReference>
<feature type="compositionally biased region" description="Acidic residues" evidence="8">
    <location>
        <begin position="631"/>
        <end position="640"/>
    </location>
</feature>
<feature type="region of interest" description="Disordered" evidence="8">
    <location>
        <begin position="617"/>
        <end position="663"/>
    </location>
</feature>
<evidence type="ECO:0000256" key="9">
    <source>
        <dbReference type="SAM" id="Phobius"/>
    </source>
</evidence>
<dbReference type="InterPro" id="IPR013525">
    <property type="entry name" value="ABC2_TM"/>
</dbReference>
<dbReference type="PANTHER" id="PTHR48041">
    <property type="entry name" value="ABC TRANSPORTER G FAMILY MEMBER 28"/>
    <property type="match status" value="1"/>
</dbReference>
<organism evidence="11 12">
    <name type="scientific">Chrysophaeum taylorii</name>
    <dbReference type="NCBI Taxonomy" id="2483200"/>
    <lineage>
        <taxon>Eukaryota</taxon>
        <taxon>Sar</taxon>
        <taxon>Stramenopiles</taxon>
        <taxon>Ochrophyta</taxon>
        <taxon>Pelagophyceae</taxon>
        <taxon>Pelagomonadales</taxon>
        <taxon>Pelagomonadaceae</taxon>
        <taxon>Chrysophaeum</taxon>
    </lineage>
</organism>
<feature type="transmembrane region" description="Helical" evidence="9">
    <location>
        <begin position="450"/>
        <end position="474"/>
    </location>
</feature>
<evidence type="ECO:0000259" key="10">
    <source>
        <dbReference type="PROSITE" id="PS50893"/>
    </source>
</evidence>
<reference evidence="11" key="1">
    <citation type="submission" date="2023-01" db="EMBL/GenBank/DDBJ databases">
        <title>Metagenome sequencing of chrysophaentin producing Chrysophaeum taylorii.</title>
        <authorList>
            <person name="Davison J."/>
            <person name="Bewley C."/>
        </authorList>
    </citation>
    <scope>NUCLEOTIDE SEQUENCE</scope>
    <source>
        <strain evidence="11">NIES-1699</strain>
    </source>
</reference>
<keyword evidence="4" id="KW-0547">Nucleotide-binding</keyword>
<keyword evidence="12" id="KW-1185">Reference proteome</keyword>
<evidence type="ECO:0000256" key="8">
    <source>
        <dbReference type="SAM" id="MobiDB-lite"/>
    </source>
</evidence>
<dbReference type="PROSITE" id="PS50893">
    <property type="entry name" value="ABC_TRANSPORTER_2"/>
    <property type="match status" value="1"/>
</dbReference>
<name>A0AAD7UAV3_9STRA</name>
<evidence type="ECO:0000256" key="6">
    <source>
        <dbReference type="ARBA" id="ARBA00022989"/>
    </source>
</evidence>
<proteinExistence type="predicted"/>
<dbReference type="GO" id="GO:0016887">
    <property type="term" value="F:ATP hydrolysis activity"/>
    <property type="evidence" value="ECO:0007669"/>
    <property type="project" value="InterPro"/>
</dbReference>
<evidence type="ECO:0000313" key="12">
    <source>
        <dbReference type="Proteomes" id="UP001230188"/>
    </source>
</evidence>
<dbReference type="AlphaFoldDB" id="A0AAD7UAV3"/>
<dbReference type="Pfam" id="PF19055">
    <property type="entry name" value="ABC2_membrane_7"/>
    <property type="match status" value="1"/>
</dbReference>
<protein>
    <recommendedName>
        <fullName evidence="10">ABC transporter domain-containing protein</fullName>
    </recommendedName>
</protein>
<dbReference type="SUPFAM" id="SSF52540">
    <property type="entry name" value="P-loop containing nucleoside triphosphate hydrolases"/>
    <property type="match status" value="1"/>
</dbReference>
<dbReference type="InterPro" id="IPR003593">
    <property type="entry name" value="AAA+_ATPase"/>
</dbReference>
<dbReference type="EMBL" id="JAQMWT010000464">
    <property type="protein sequence ID" value="KAJ8600985.1"/>
    <property type="molecule type" value="Genomic_DNA"/>
</dbReference>
<keyword evidence="3 9" id="KW-0812">Transmembrane</keyword>
<dbReference type="PANTHER" id="PTHR48041:SF134">
    <property type="entry name" value="ABC TRANSPORTER G FAMILY"/>
    <property type="match status" value="1"/>
</dbReference>